<organism evidence="1 2">
    <name type="scientific">Saccharopolyspora erythraea</name>
    <name type="common">Streptomyces erythraeus</name>
    <dbReference type="NCBI Taxonomy" id="1836"/>
    <lineage>
        <taxon>Bacteria</taxon>
        <taxon>Bacillati</taxon>
        <taxon>Actinomycetota</taxon>
        <taxon>Actinomycetes</taxon>
        <taxon>Pseudonocardiales</taxon>
        <taxon>Pseudonocardiaceae</taxon>
        <taxon>Saccharopolyspora</taxon>
    </lineage>
</organism>
<dbReference type="Proteomes" id="UP001500729">
    <property type="component" value="Unassembled WGS sequence"/>
</dbReference>
<proteinExistence type="predicted"/>
<name>A0ABP3PCV2_SACER</name>
<dbReference type="EMBL" id="BAAAGS010000116">
    <property type="protein sequence ID" value="GAA0565060.1"/>
    <property type="molecule type" value="Genomic_DNA"/>
</dbReference>
<sequence>MIGDADPDCVAGPRLDPLVVLGVLETLRDVDHVLPLSKIAGTGIRSVPIFAPAHEPFAVDHPKR</sequence>
<keyword evidence="2" id="KW-1185">Reference proteome</keyword>
<comment type="caution">
    <text evidence="1">The sequence shown here is derived from an EMBL/GenBank/DDBJ whole genome shotgun (WGS) entry which is preliminary data.</text>
</comment>
<evidence type="ECO:0000313" key="1">
    <source>
        <dbReference type="EMBL" id="GAA0565060.1"/>
    </source>
</evidence>
<evidence type="ECO:0000313" key="2">
    <source>
        <dbReference type="Proteomes" id="UP001500729"/>
    </source>
</evidence>
<accession>A0ABP3PCV2</accession>
<gene>
    <name evidence="1" type="ORF">GCM10009533_71100</name>
</gene>
<reference evidence="2" key="1">
    <citation type="journal article" date="2019" name="Int. J. Syst. Evol. Microbiol.">
        <title>The Global Catalogue of Microorganisms (GCM) 10K type strain sequencing project: providing services to taxonomists for standard genome sequencing and annotation.</title>
        <authorList>
            <consortium name="The Broad Institute Genomics Platform"/>
            <consortium name="The Broad Institute Genome Sequencing Center for Infectious Disease"/>
            <person name="Wu L."/>
            <person name="Ma J."/>
        </authorList>
    </citation>
    <scope>NUCLEOTIDE SEQUENCE [LARGE SCALE GENOMIC DNA]</scope>
    <source>
        <strain evidence="2">JCM 10303</strain>
    </source>
</reference>
<protein>
    <submittedName>
        <fullName evidence="1">Uncharacterized protein</fullName>
    </submittedName>
</protein>